<dbReference type="Proteomes" id="UP001344906">
    <property type="component" value="Unassembled WGS sequence"/>
</dbReference>
<evidence type="ECO:0000313" key="1">
    <source>
        <dbReference type="EMBL" id="GLV54370.1"/>
    </source>
</evidence>
<dbReference type="SUPFAM" id="SSF160419">
    <property type="entry name" value="YdfO-like"/>
    <property type="match status" value="1"/>
</dbReference>
<name>A0ABQ6FJL9_9CHLR</name>
<dbReference type="EMBL" id="BSRI01000001">
    <property type="protein sequence ID" value="GLV54370.1"/>
    <property type="molecule type" value="Genomic_DNA"/>
</dbReference>
<gene>
    <name evidence="1" type="ORF">KDH_12180</name>
</gene>
<sequence>MFTLEQLNEIHDRLGTMESFSQYVRALRAVGVEKYDSYVTDGHSEFFGKNGHKVVSPAVHDILPIHEVSDSNKAQAHLDLHNQGKTSYLEMSKGLADSGVEKWTVDTHRMTFACYDKQEYELLKEEIDSN</sequence>
<accession>A0ABQ6FJL9</accession>
<evidence type="ECO:0000313" key="2">
    <source>
        <dbReference type="Proteomes" id="UP001344906"/>
    </source>
</evidence>
<protein>
    <recommendedName>
        <fullName evidence="3">Phage envelope protein</fullName>
    </recommendedName>
</protein>
<comment type="caution">
    <text evidence="1">The sequence shown here is derived from an EMBL/GenBank/DDBJ whole genome shotgun (WGS) entry which is preliminary data.</text>
</comment>
<reference evidence="1 2" key="1">
    <citation type="submission" date="2023-02" db="EMBL/GenBank/DDBJ databases">
        <title>Dictyobacter halimunensis sp. nov., a new member of the class Ktedonobacteria from forest soil in a geothermal area.</title>
        <authorList>
            <person name="Rachmania M.K."/>
            <person name="Ningsih F."/>
            <person name="Sakai Y."/>
            <person name="Yabe S."/>
            <person name="Yokota A."/>
            <person name="Sjamsuridzal W."/>
        </authorList>
    </citation>
    <scope>NUCLEOTIDE SEQUENCE [LARGE SCALE GENOMIC DNA]</scope>
    <source>
        <strain evidence="1 2">S3.2.2.5</strain>
    </source>
</reference>
<keyword evidence="2" id="KW-1185">Reference proteome</keyword>
<dbReference type="RefSeq" id="WP_338248056.1">
    <property type="nucleotide sequence ID" value="NZ_BSRI01000001.1"/>
</dbReference>
<evidence type="ECO:0008006" key="3">
    <source>
        <dbReference type="Google" id="ProtNLM"/>
    </source>
</evidence>
<dbReference type="InterPro" id="IPR009833">
    <property type="entry name" value="DUF1398"/>
</dbReference>
<proteinExistence type="predicted"/>
<dbReference type="Pfam" id="PF07166">
    <property type="entry name" value="DUF1398"/>
    <property type="match status" value="1"/>
</dbReference>
<organism evidence="1 2">
    <name type="scientific">Dictyobacter halimunensis</name>
    <dbReference type="NCBI Taxonomy" id="3026934"/>
    <lineage>
        <taxon>Bacteria</taxon>
        <taxon>Bacillati</taxon>
        <taxon>Chloroflexota</taxon>
        <taxon>Ktedonobacteria</taxon>
        <taxon>Ktedonobacterales</taxon>
        <taxon>Dictyobacteraceae</taxon>
        <taxon>Dictyobacter</taxon>
    </lineage>
</organism>
<dbReference type="InterPro" id="IPR036696">
    <property type="entry name" value="YdfO-like_sf"/>
</dbReference>
<dbReference type="Gene3D" id="3.30.1810.10">
    <property type="entry name" value="YdfO-like"/>
    <property type="match status" value="1"/>
</dbReference>